<name>A0A6A5K786_9PLEO</name>
<organism evidence="2 3">
    <name type="scientific">Decorospora gaudefroyi</name>
    <dbReference type="NCBI Taxonomy" id="184978"/>
    <lineage>
        <taxon>Eukaryota</taxon>
        <taxon>Fungi</taxon>
        <taxon>Dikarya</taxon>
        <taxon>Ascomycota</taxon>
        <taxon>Pezizomycotina</taxon>
        <taxon>Dothideomycetes</taxon>
        <taxon>Pleosporomycetidae</taxon>
        <taxon>Pleosporales</taxon>
        <taxon>Pleosporineae</taxon>
        <taxon>Pleosporaceae</taxon>
        <taxon>Decorospora</taxon>
    </lineage>
</organism>
<dbReference type="Proteomes" id="UP000800040">
    <property type="component" value="Unassembled WGS sequence"/>
</dbReference>
<evidence type="ECO:0000256" key="1">
    <source>
        <dbReference type="SAM" id="MobiDB-lite"/>
    </source>
</evidence>
<sequence length="108" mass="12114">MYGCSYRESGSSETETWTRRTEAEIIGYCQCSLLSSSTARSTWSGRRSGPHHTPAGCRSSGGPISSLRTQPPVARRWQLVVGKDLLAVYNDPRLVQLDFHIYRSGRYD</sequence>
<dbReference type="EMBL" id="ML975340">
    <property type="protein sequence ID" value="KAF1832371.1"/>
    <property type="molecule type" value="Genomic_DNA"/>
</dbReference>
<proteinExistence type="predicted"/>
<evidence type="ECO:0000313" key="3">
    <source>
        <dbReference type="Proteomes" id="UP000800040"/>
    </source>
</evidence>
<evidence type="ECO:0000313" key="2">
    <source>
        <dbReference type="EMBL" id="KAF1832371.1"/>
    </source>
</evidence>
<reference evidence="2" key="1">
    <citation type="submission" date="2020-01" db="EMBL/GenBank/DDBJ databases">
        <authorList>
            <consortium name="DOE Joint Genome Institute"/>
            <person name="Haridas S."/>
            <person name="Albert R."/>
            <person name="Binder M."/>
            <person name="Bloem J."/>
            <person name="Labutti K."/>
            <person name="Salamov A."/>
            <person name="Andreopoulos B."/>
            <person name="Baker S.E."/>
            <person name="Barry K."/>
            <person name="Bills G."/>
            <person name="Bluhm B.H."/>
            <person name="Cannon C."/>
            <person name="Castanera R."/>
            <person name="Culley D.E."/>
            <person name="Daum C."/>
            <person name="Ezra D."/>
            <person name="Gonzalez J.B."/>
            <person name="Henrissat B."/>
            <person name="Kuo A."/>
            <person name="Liang C."/>
            <person name="Lipzen A."/>
            <person name="Lutzoni F."/>
            <person name="Magnuson J."/>
            <person name="Mondo S."/>
            <person name="Nolan M."/>
            <person name="Ohm R."/>
            <person name="Pangilinan J."/>
            <person name="Park H.-J."/>
            <person name="Ramirez L."/>
            <person name="Alfaro M."/>
            <person name="Sun H."/>
            <person name="Tritt A."/>
            <person name="Yoshinaga Y."/>
            <person name="Zwiers L.-H."/>
            <person name="Turgeon B.G."/>
            <person name="Goodwin S.B."/>
            <person name="Spatafora J.W."/>
            <person name="Crous P.W."/>
            <person name="Grigoriev I.V."/>
        </authorList>
    </citation>
    <scope>NUCLEOTIDE SEQUENCE</scope>
    <source>
        <strain evidence="2">P77</strain>
    </source>
</reference>
<gene>
    <name evidence="2" type="ORF">BDW02DRAFT_429282</name>
</gene>
<dbReference type="AlphaFoldDB" id="A0A6A5K786"/>
<protein>
    <submittedName>
        <fullName evidence="2">Uncharacterized protein</fullName>
    </submittedName>
</protein>
<feature type="region of interest" description="Disordered" evidence="1">
    <location>
        <begin position="40"/>
        <end position="70"/>
    </location>
</feature>
<accession>A0A6A5K786</accession>
<keyword evidence="3" id="KW-1185">Reference proteome</keyword>